<name>A0A0D0ILL4_9MICO</name>
<dbReference type="CDD" id="cd04332">
    <property type="entry name" value="YbaK_like"/>
    <property type="match status" value="1"/>
</dbReference>
<proteinExistence type="predicted"/>
<feature type="domain" description="YbaK/aminoacyl-tRNA synthetase-associated" evidence="1">
    <location>
        <begin position="43"/>
        <end position="136"/>
    </location>
</feature>
<dbReference type="GO" id="GO:0002161">
    <property type="term" value="F:aminoacyl-tRNA deacylase activity"/>
    <property type="evidence" value="ECO:0007669"/>
    <property type="project" value="InterPro"/>
</dbReference>
<sequence length="158" mass="15967">MTGAHPPAAVARAAADAAARGLAVEFVAREGAGRPTSPRADGALIVKSIVVQRGTSYVFVLAPLDSQFSWAKLRAHLGVNRLSLPDAAAAFAATGYERGTITPLGSATAWPVILDASLVGEEILLGAGSHGIGARVLADELAQAFGAEIVDLAGEQAA</sequence>
<keyword evidence="3" id="KW-1185">Reference proteome</keyword>
<dbReference type="Proteomes" id="UP000032120">
    <property type="component" value="Unassembled WGS sequence"/>
</dbReference>
<organism evidence="2 3">
    <name type="scientific">Leucobacter komagatae</name>
    <dbReference type="NCBI Taxonomy" id="55969"/>
    <lineage>
        <taxon>Bacteria</taxon>
        <taxon>Bacillati</taxon>
        <taxon>Actinomycetota</taxon>
        <taxon>Actinomycetes</taxon>
        <taxon>Micrococcales</taxon>
        <taxon>Microbacteriaceae</taxon>
        <taxon>Leucobacter</taxon>
    </lineage>
</organism>
<dbReference type="Pfam" id="PF04073">
    <property type="entry name" value="tRNA_edit"/>
    <property type="match status" value="1"/>
</dbReference>
<dbReference type="EMBL" id="JXSQ01000017">
    <property type="protein sequence ID" value="KIP52022.1"/>
    <property type="molecule type" value="Genomic_DNA"/>
</dbReference>
<evidence type="ECO:0000259" key="1">
    <source>
        <dbReference type="Pfam" id="PF04073"/>
    </source>
</evidence>
<accession>A0A0D0ILL4</accession>
<protein>
    <submittedName>
        <fullName evidence="2">YbaK/ebsC protein</fullName>
    </submittedName>
</protein>
<evidence type="ECO:0000313" key="3">
    <source>
        <dbReference type="Proteomes" id="UP000032120"/>
    </source>
</evidence>
<dbReference type="PANTHER" id="PTHR30411:SF1">
    <property type="entry name" value="CYTOPLASMIC PROTEIN"/>
    <property type="match status" value="1"/>
</dbReference>
<dbReference type="OrthoDB" id="9796920at2"/>
<evidence type="ECO:0000313" key="2">
    <source>
        <dbReference type="EMBL" id="KIP52022.1"/>
    </source>
</evidence>
<dbReference type="PANTHER" id="PTHR30411">
    <property type="entry name" value="CYTOPLASMIC PROTEIN"/>
    <property type="match status" value="1"/>
</dbReference>
<dbReference type="InterPro" id="IPR007214">
    <property type="entry name" value="YbaK/aa-tRNA-synth-assoc-dom"/>
</dbReference>
<dbReference type="Gene3D" id="3.90.960.10">
    <property type="entry name" value="YbaK/aminoacyl-tRNA synthetase-associated domain"/>
    <property type="match status" value="1"/>
</dbReference>
<dbReference type="InterPro" id="IPR036754">
    <property type="entry name" value="YbaK/aa-tRNA-synt-asso_dom_sf"/>
</dbReference>
<gene>
    <name evidence="2" type="ORF">SD72_11840</name>
</gene>
<reference evidence="2 3" key="1">
    <citation type="submission" date="2015-01" db="EMBL/GenBank/DDBJ databases">
        <title>Draft genome sequence of Leucobacter komagatae strain VKM ST2845.</title>
        <authorList>
            <person name="Karlyshev A.V."/>
            <person name="Kudryashova E.B."/>
        </authorList>
    </citation>
    <scope>NUCLEOTIDE SEQUENCE [LARGE SCALE GENOMIC DNA]</scope>
    <source>
        <strain evidence="2 3">VKM ST2845</strain>
    </source>
</reference>
<dbReference type="RefSeq" id="WP_042544675.1">
    <property type="nucleotide sequence ID" value="NZ_JXSQ01000017.1"/>
</dbReference>
<dbReference type="AlphaFoldDB" id="A0A0D0ILL4"/>
<comment type="caution">
    <text evidence="2">The sequence shown here is derived from an EMBL/GenBank/DDBJ whole genome shotgun (WGS) entry which is preliminary data.</text>
</comment>
<dbReference type="SUPFAM" id="SSF55826">
    <property type="entry name" value="YbaK/ProRS associated domain"/>
    <property type="match status" value="1"/>
</dbReference>